<dbReference type="NCBIfam" id="TIGR02491">
    <property type="entry name" value="NrdG"/>
    <property type="match status" value="1"/>
</dbReference>
<keyword evidence="5" id="KW-0408">Iron</keyword>
<protein>
    <recommendedName>
        <fullName evidence="7">Anaerobic ribonucleoside-triphosphate reductase-activating protein</fullName>
        <ecNumber evidence="7">1.97.1.-</ecNumber>
    </recommendedName>
</protein>
<dbReference type="InterPro" id="IPR034457">
    <property type="entry name" value="Organic_radical-activating"/>
</dbReference>
<evidence type="ECO:0000256" key="2">
    <source>
        <dbReference type="ARBA" id="ARBA00022485"/>
    </source>
</evidence>
<organism evidence="8 9">
    <name type="scientific">Candidatus Nanosyncoccus nanoralicus</name>
    <dbReference type="NCBI Taxonomy" id="2171996"/>
    <lineage>
        <taxon>Bacteria</taxon>
        <taxon>Candidatus Saccharimonadota</taxon>
        <taxon>Candidatus Nanosyncoccalia</taxon>
        <taxon>Candidatus Nanosyncoccales</taxon>
        <taxon>Candidatus Nanosyncoccaceae</taxon>
        <taxon>Candidatus Nanosyncoccus</taxon>
    </lineage>
</organism>
<evidence type="ECO:0000256" key="5">
    <source>
        <dbReference type="ARBA" id="ARBA00023004"/>
    </source>
</evidence>
<keyword evidence="3" id="KW-0949">S-adenosyl-L-methionine</keyword>
<dbReference type="RefSeq" id="WP_129604693.1">
    <property type="nucleotide sequence ID" value="NZ_PRLL01000008.1"/>
</dbReference>
<gene>
    <name evidence="8" type="primary">nrdG</name>
    <name evidence="8" type="ORF">G3KMM_00331</name>
</gene>
<dbReference type="SFLD" id="SFLDS00029">
    <property type="entry name" value="Radical_SAM"/>
    <property type="match status" value="1"/>
</dbReference>
<dbReference type="SUPFAM" id="SSF102114">
    <property type="entry name" value="Radical SAM enzymes"/>
    <property type="match status" value="1"/>
</dbReference>
<dbReference type="SFLD" id="SFLDF00299">
    <property type="entry name" value="anaerobic_ribonucleoside-triph"/>
    <property type="match status" value="1"/>
</dbReference>
<comment type="function">
    <text evidence="7">Activation of anaerobic ribonucleoside-triphosphate reductase under anaerobic conditions by generation of an organic free radical, using S-adenosylmethionine and reduced flavodoxin as cosubstrates to produce 5'-deoxy-adenosine.</text>
</comment>
<reference evidence="8 9" key="2">
    <citation type="journal article" date="2020" name="Cell Rep.">
        <title>Acquisition and Adaptation of Ultra-small Parasitic Reduced Genome Bacteria to Mammalian Hosts.</title>
        <authorList>
            <person name="McLean J.S."/>
            <person name="Bor B."/>
            <person name="Kerns K.A."/>
            <person name="Liu Q."/>
            <person name="To T.T."/>
            <person name="Solden L."/>
            <person name="Hendrickson E.L."/>
            <person name="Wrighton K."/>
            <person name="Shi W."/>
            <person name="He X."/>
        </authorList>
    </citation>
    <scope>NUCLEOTIDE SEQUENCE [LARGE SCALE GENOMIC DNA]</scope>
    <source>
        <strain evidence="8 9">TM7_KMM_G3_1_HOT_351</strain>
    </source>
</reference>
<dbReference type="Proteomes" id="UP001191004">
    <property type="component" value="Unassembled WGS sequence"/>
</dbReference>
<keyword evidence="6" id="KW-0411">Iron-sulfur</keyword>
<comment type="similarity">
    <text evidence="7">Belongs to the organic radical-activating enzymes family.</text>
</comment>
<keyword evidence="9" id="KW-1185">Reference proteome</keyword>
<dbReference type="PANTHER" id="PTHR30352">
    <property type="entry name" value="PYRUVATE FORMATE-LYASE-ACTIVATING ENZYME"/>
    <property type="match status" value="1"/>
</dbReference>
<dbReference type="EMBL" id="PRLL01000008">
    <property type="protein sequence ID" value="RYC73576.1"/>
    <property type="molecule type" value="Genomic_DNA"/>
</dbReference>
<dbReference type="SFLD" id="SFLDG01066">
    <property type="entry name" value="organic_radical-activating_enz"/>
    <property type="match status" value="1"/>
</dbReference>
<dbReference type="EC" id="1.97.1.-" evidence="7"/>
<comment type="caution">
    <text evidence="8">The sequence shown here is derived from an EMBL/GenBank/DDBJ whole genome shotgun (WGS) entry which is preliminary data.</text>
</comment>
<dbReference type="SFLD" id="SFLDG01063">
    <property type="entry name" value="activating_enzymes__group_1"/>
    <property type="match status" value="1"/>
</dbReference>
<dbReference type="PANTHER" id="PTHR30352:SF2">
    <property type="entry name" value="ANAEROBIC RIBONUCLEOSIDE-TRIPHOSPHATE REDUCTASE-ACTIVATING PROTEIN"/>
    <property type="match status" value="1"/>
</dbReference>
<dbReference type="InterPro" id="IPR012837">
    <property type="entry name" value="NrdG"/>
</dbReference>
<comment type="cofactor">
    <cofactor evidence="1">
        <name>[4Fe-4S] cluster</name>
        <dbReference type="ChEBI" id="CHEBI:49883"/>
    </cofactor>
</comment>
<dbReference type="InterPro" id="IPR058240">
    <property type="entry name" value="rSAM_sf"/>
</dbReference>
<proteinExistence type="inferred from homology"/>
<evidence type="ECO:0000313" key="8">
    <source>
        <dbReference type="EMBL" id="RYC73576.1"/>
    </source>
</evidence>
<keyword evidence="7 8" id="KW-0560">Oxidoreductase</keyword>
<dbReference type="GO" id="GO:0016491">
    <property type="term" value="F:oxidoreductase activity"/>
    <property type="evidence" value="ECO:0007669"/>
    <property type="project" value="UniProtKB-KW"/>
</dbReference>
<keyword evidence="2" id="KW-0004">4Fe-4S</keyword>
<name>A0ABY0FM46_9BACT</name>
<reference evidence="8 9" key="1">
    <citation type="journal article" date="2018" name="bioRxiv">
        <title>Evidence of independent acquisition and adaption of ultra-small bacteria to human hosts across the highly diverse yet reduced genomes of the phylum Saccharibacteria.</title>
        <authorList>
            <person name="McLean J.S."/>
            <person name="Bor B."/>
            <person name="To T.T."/>
            <person name="Liu Q."/>
            <person name="Kearns K.A."/>
            <person name="Solden L.M."/>
            <person name="Wrighton K.C."/>
            <person name="He X."/>
            <person name="Shi W."/>
        </authorList>
    </citation>
    <scope>NUCLEOTIDE SEQUENCE [LARGE SCALE GENOMIC DNA]</scope>
    <source>
        <strain evidence="8 9">TM7_KMM_G3_1_HOT_351</strain>
    </source>
</reference>
<accession>A0ABY0FM46</accession>
<dbReference type="InterPro" id="IPR007197">
    <property type="entry name" value="rSAM"/>
</dbReference>
<dbReference type="Gene3D" id="3.20.20.70">
    <property type="entry name" value="Aldolase class I"/>
    <property type="match status" value="1"/>
</dbReference>
<evidence type="ECO:0000256" key="3">
    <source>
        <dbReference type="ARBA" id="ARBA00022691"/>
    </source>
</evidence>
<dbReference type="Pfam" id="PF13353">
    <property type="entry name" value="Fer4_12"/>
    <property type="match status" value="1"/>
</dbReference>
<sequence length="175" mass="19581">MAQEFVSPVAGSNSQYLRLSGPIEHDSIVNGYGLRAVIWTQGCFIGCEGCQNQETWDPEGGVLVSVEDIKEELRQLKGQTGLTFCGGEPSIQAAACIEIAKFVKEELGWNVWSFSGYTYDEIKAKNNLQWEFFKTLDALIDGPFVLAERDLTLRFRGSRNQRLLHLKDGEITSIE</sequence>
<dbReference type="PIRSF" id="PIRSF000368">
    <property type="entry name" value="NrdG"/>
    <property type="match status" value="1"/>
</dbReference>
<dbReference type="InterPro" id="IPR013785">
    <property type="entry name" value="Aldolase_TIM"/>
</dbReference>
<evidence type="ECO:0000256" key="7">
    <source>
        <dbReference type="PIRNR" id="PIRNR000368"/>
    </source>
</evidence>
<evidence type="ECO:0000256" key="6">
    <source>
        <dbReference type="ARBA" id="ARBA00023014"/>
    </source>
</evidence>
<evidence type="ECO:0000256" key="4">
    <source>
        <dbReference type="ARBA" id="ARBA00022723"/>
    </source>
</evidence>
<evidence type="ECO:0000256" key="1">
    <source>
        <dbReference type="ARBA" id="ARBA00001966"/>
    </source>
</evidence>
<evidence type="ECO:0000313" key="9">
    <source>
        <dbReference type="Proteomes" id="UP001191004"/>
    </source>
</evidence>
<keyword evidence="4" id="KW-0479">Metal-binding</keyword>